<protein>
    <submittedName>
        <fullName evidence="3">Spore germination protein GerM</fullName>
    </submittedName>
</protein>
<evidence type="ECO:0000256" key="1">
    <source>
        <dbReference type="SAM" id="MobiDB-lite"/>
    </source>
</evidence>
<accession>A0A024QA95</accession>
<dbReference type="OrthoDB" id="1715058at2"/>
<dbReference type="InterPro" id="IPR019606">
    <property type="entry name" value="GerMN"/>
</dbReference>
<reference evidence="4" key="2">
    <citation type="submission" date="2014-05" db="EMBL/GenBank/DDBJ databases">
        <title>Draft genome sequence of Virgibacillus massiliensis Vm-5.</title>
        <authorList>
            <person name="Khelaifia S."/>
            <person name="Croce O."/>
            <person name="Lagier J.C."/>
            <person name="Raoult D."/>
        </authorList>
    </citation>
    <scope>NUCLEOTIDE SEQUENCE [LARGE SCALE GENOMIC DNA]</scope>
    <source>
        <strain evidence="4">Vm-5</strain>
    </source>
</reference>
<evidence type="ECO:0000259" key="2">
    <source>
        <dbReference type="SMART" id="SM00909"/>
    </source>
</evidence>
<sequence length="358" mass="39307">MHKRGLLIAGTLTMSVILAGCFQGEQSLKEEMDPPQNAEPVDNLEDSQSGEQKENAKEGEQPKSETVARELYLMDANGMVASQTLELPNPESKEVASQVLEYLVKDGPVAQILPNGFQAVLPAGTEVLGIDLQEDGTMIVNLSEEFSNYEANDEKKILEAVTYSLTQFENVKDVQLQMEGKALSEMPVNGTPISQGYSRANGINVTDTGTSDLMQSKTVTMFYPAEHDENRYYVPVTQYVEQKQDADELSAIVENLVDGPGVQSNVTQVFNPTTTLTSKPSLKDGILQLQFNNDILKDGEKAVISDEVMETIVRTMTEVKGVDAVQVSVENVEQLVNENGEAYTEPVTKQQFTPTEEI</sequence>
<dbReference type="SMART" id="SM00909">
    <property type="entry name" value="Germane"/>
    <property type="match status" value="2"/>
</dbReference>
<evidence type="ECO:0000313" key="3">
    <source>
        <dbReference type="EMBL" id="CDQ39404.1"/>
    </source>
</evidence>
<organism evidence="3 4">
    <name type="scientific">Virgibacillus massiliensis</name>
    <dbReference type="NCBI Taxonomy" id="1462526"/>
    <lineage>
        <taxon>Bacteria</taxon>
        <taxon>Bacillati</taxon>
        <taxon>Bacillota</taxon>
        <taxon>Bacilli</taxon>
        <taxon>Bacillales</taxon>
        <taxon>Bacillaceae</taxon>
        <taxon>Virgibacillus</taxon>
    </lineage>
</organism>
<reference evidence="3 4" key="1">
    <citation type="submission" date="2014-03" db="EMBL/GenBank/DDBJ databases">
        <authorList>
            <person name="Urmite Genomes U."/>
        </authorList>
    </citation>
    <scope>NUCLEOTIDE SEQUENCE [LARGE SCALE GENOMIC DNA]</scope>
    <source>
        <strain evidence="3 4">Vm-5</strain>
    </source>
</reference>
<name>A0A024QA95_9BACI</name>
<dbReference type="Pfam" id="PF10646">
    <property type="entry name" value="Germane"/>
    <property type="match status" value="2"/>
</dbReference>
<keyword evidence="4" id="KW-1185">Reference proteome</keyword>
<dbReference type="Proteomes" id="UP000028875">
    <property type="component" value="Unassembled WGS sequence"/>
</dbReference>
<dbReference type="RefSeq" id="WP_021290945.1">
    <property type="nucleotide sequence ID" value="NZ_BNER01000002.1"/>
</dbReference>
<dbReference type="PROSITE" id="PS51257">
    <property type="entry name" value="PROKAR_LIPOPROTEIN"/>
    <property type="match status" value="1"/>
</dbReference>
<dbReference type="AlphaFoldDB" id="A0A024QA95"/>
<feature type="compositionally biased region" description="Basic and acidic residues" evidence="1">
    <location>
        <begin position="51"/>
        <end position="65"/>
    </location>
</feature>
<dbReference type="STRING" id="1462526.BN990_01702"/>
<dbReference type="eggNOG" id="COG5401">
    <property type="taxonomic scope" value="Bacteria"/>
</dbReference>
<comment type="caution">
    <text evidence="3">The sequence shown here is derived from an EMBL/GenBank/DDBJ whole genome shotgun (WGS) entry which is preliminary data.</text>
</comment>
<feature type="region of interest" description="Disordered" evidence="1">
    <location>
        <begin position="29"/>
        <end position="65"/>
    </location>
</feature>
<gene>
    <name evidence="3" type="primary">gerM</name>
    <name evidence="3" type="ORF">BN990_01702</name>
</gene>
<feature type="domain" description="GerMN" evidence="2">
    <location>
        <begin position="249"/>
        <end position="338"/>
    </location>
</feature>
<feature type="domain" description="GerMN" evidence="2">
    <location>
        <begin position="96"/>
        <end position="187"/>
    </location>
</feature>
<evidence type="ECO:0000313" key="4">
    <source>
        <dbReference type="Proteomes" id="UP000028875"/>
    </source>
</evidence>
<dbReference type="EMBL" id="CCDP010000001">
    <property type="protein sequence ID" value="CDQ39404.1"/>
    <property type="molecule type" value="Genomic_DNA"/>
</dbReference>
<proteinExistence type="predicted"/>